<gene>
    <name evidence="2" type="ORF">L207DRAFT_633061</name>
</gene>
<evidence type="ECO:0000313" key="2">
    <source>
        <dbReference type="EMBL" id="PMD41729.1"/>
    </source>
</evidence>
<dbReference type="OrthoDB" id="3564538at2759"/>
<keyword evidence="3" id="KW-1185">Reference proteome</keyword>
<proteinExistence type="predicted"/>
<dbReference type="EMBL" id="KZ613944">
    <property type="protein sequence ID" value="PMD41729.1"/>
    <property type="molecule type" value="Genomic_DNA"/>
</dbReference>
<protein>
    <submittedName>
        <fullName evidence="2">Uncharacterized protein</fullName>
    </submittedName>
</protein>
<dbReference type="STRING" id="1149755.A0A2J6RT83"/>
<dbReference type="AlphaFoldDB" id="A0A2J6RT83"/>
<dbReference type="Proteomes" id="UP000235786">
    <property type="component" value="Unassembled WGS sequence"/>
</dbReference>
<sequence>MLETIVTAIFDYVPDLMLTAPAFDNQQALSSAGNTPGQTKCFNVPNDHPTVDEVNSLRSVGGPFCTSYLDYTQPTSIAYEVSTLVTPSPIYTTVPTTISTISTIYVSPTYTVTSAETNTVPPTSYVYVSGTQSLADQYLKKRGLEIPVATTLGTATRRIPPKVTSPPAHAHHRHTHRAAKREVTSPSFISTWDASKISLACSQVATGTSTSTYYTSTATSYSGSATVTVLSTVDVLGKITTVTEAQTVSILTGTTVTNTALATHTSTSATSCPLQTQISCFTITGHGPSQIENTTLSIISGDNQPSFLNWPGWSTGIFYLTCEGYLVNLPSMMALMKSTWGLAGGWVTFEQFSYATAIEQIGTCTQDTVAGTLTCGGL</sequence>
<evidence type="ECO:0000313" key="3">
    <source>
        <dbReference type="Proteomes" id="UP000235786"/>
    </source>
</evidence>
<accession>A0A2J6RT83</accession>
<name>A0A2J6RT83_HYAVF</name>
<reference evidence="2 3" key="1">
    <citation type="submission" date="2016-04" db="EMBL/GenBank/DDBJ databases">
        <title>A degradative enzymes factory behind the ericoid mycorrhizal symbiosis.</title>
        <authorList>
            <consortium name="DOE Joint Genome Institute"/>
            <person name="Martino E."/>
            <person name="Morin E."/>
            <person name="Grelet G."/>
            <person name="Kuo A."/>
            <person name="Kohler A."/>
            <person name="Daghino S."/>
            <person name="Barry K."/>
            <person name="Choi C."/>
            <person name="Cichocki N."/>
            <person name="Clum A."/>
            <person name="Copeland A."/>
            <person name="Hainaut M."/>
            <person name="Haridas S."/>
            <person name="Labutti K."/>
            <person name="Lindquist E."/>
            <person name="Lipzen A."/>
            <person name="Khouja H.-R."/>
            <person name="Murat C."/>
            <person name="Ohm R."/>
            <person name="Olson A."/>
            <person name="Spatafora J."/>
            <person name="Veneault-Fourrey C."/>
            <person name="Henrissat B."/>
            <person name="Grigoriev I."/>
            <person name="Martin F."/>
            <person name="Perotto S."/>
        </authorList>
    </citation>
    <scope>NUCLEOTIDE SEQUENCE [LARGE SCALE GENOMIC DNA]</scope>
    <source>
        <strain evidence="2 3">F</strain>
    </source>
</reference>
<feature type="region of interest" description="Disordered" evidence="1">
    <location>
        <begin position="158"/>
        <end position="182"/>
    </location>
</feature>
<evidence type="ECO:0000256" key="1">
    <source>
        <dbReference type="SAM" id="MobiDB-lite"/>
    </source>
</evidence>
<organism evidence="2 3">
    <name type="scientific">Hyaloscypha variabilis (strain UAMH 11265 / GT02V1 / F)</name>
    <name type="common">Meliniomyces variabilis</name>
    <dbReference type="NCBI Taxonomy" id="1149755"/>
    <lineage>
        <taxon>Eukaryota</taxon>
        <taxon>Fungi</taxon>
        <taxon>Dikarya</taxon>
        <taxon>Ascomycota</taxon>
        <taxon>Pezizomycotina</taxon>
        <taxon>Leotiomycetes</taxon>
        <taxon>Helotiales</taxon>
        <taxon>Hyaloscyphaceae</taxon>
        <taxon>Hyaloscypha</taxon>
        <taxon>Hyaloscypha variabilis</taxon>
    </lineage>
</organism>
<feature type="compositionally biased region" description="Basic residues" evidence="1">
    <location>
        <begin position="169"/>
        <end position="179"/>
    </location>
</feature>